<dbReference type="EMBL" id="BMXP01000001">
    <property type="protein sequence ID" value="GGW76783.1"/>
    <property type="molecule type" value="Genomic_DNA"/>
</dbReference>
<evidence type="ECO:0000313" key="2">
    <source>
        <dbReference type="EMBL" id="GGW76783.1"/>
    </source>
</evidence>
<dbReference type="Proteomes" id="UP000631300">
    <property type="component" value="Unassembled WGS sequence"/>
</dbReference>
<dbReference type="RefSeq" id="WP_189403684.1">
    <property type="nucleotide sequence ID" value="NZ_BMXP01000001.1"/>
</dbReference>
<comment type="caution">
    <text evidence="2">The sequence shown here is derived from an EMBL/GenBank/DDBJ whole genome shotgun (WGS) entry which is preliminary data.</text>
</comment>
<proteinExistence type="predicted"/>
<keyword evidence="1" id="KW-0472">Membrane</keyword>
<evidence type="ECO:0000313" key="3">
    <source>
        <dbReference type="Proteomes" id="UP000631300"/>
    </source>
</evidence>
<protein>
    <submittedName>
        <fullName evidence="2">Uncharacterized protein</fullName>
    </submittedName>
</protein>
<reference evidence="2" key="2">
    <citation type="submission" date="2020-09" db="EMBL/GenBank/DDBJ databases">
        <authorList>
            <person name="Sun Q."/>
            <person name="Kim S."/>
        </authorList>
    </citation>
    <scope>NUCLEOTIDE SEQUENCE</scope>
    <source>
        <strain evidence="2">KCTC 22164</strain>
    </source>
</reference>
<feature type="transmembrane region" description="Helical" evidence="1">
    <location>
        <begin position="31"/>
        <end position="47"/>
    </location>
</feature>
<accession>A0A918MUT0</accession>
<keyword evidence="1" id="KW-0812">Transmembrane</keyword>
<keyword evidence="3" id="KW-1185">Reference proteome</keyword>
<name>A0A918MUT0_9ALTE</name>
<reference evidence="2" key="1">
    <citation type="journal article" date="2014" name="Int. J. Syst. Evol. Microbiol.">
        <title>Complete genome sequence of Corynebacterium casei LMG S-19264T (=DSM 44701T), isolated from a smear-ripened cheese.</title>
        <authorList>
            <consortium name="US DOE Joint Genome Institute (JGI-PGF)"/>
            <person name="Walter F."/>
            <person name="Albersmeier A."/>
            <person name="Kalinowski J."/>
            <person name="Ruckert C."/>
        </authorList>
    </citation>
    <scope>NUCLEOTIDE SEQUENCE</scope>
    <source>
        <strain evidence="2">KCTC 22164</strain>
    </source>
</reference>
<dbReference type="AlphaFoldDB" id="A0A918MUT0"/>
<evidence type="ECO:0000256" key="1">
    <source>
        <dbReference type="SAM" id="Phobius"/>
    </source>
</evidence>
<organism evidence="2 3">
    <name type="scientific">Alteromonas halophila</name>
    <dbReference type="NCBI Taxonomy" id="516698"/>
    <lineage>
        <taxon>Bacteria</taxon>
        <taxon>Pseudomonadati</taxon>
        <taxon>Pseudomonadota</taxon>
        <taxon>Gammaproteobacteria</taxon>
        <taxon>Alteromonadales</taxon>
        <taxon>Alteromonadaceae</taxon>
        <taxon>Alteromonas/Salinimonas group</taxon>
        <taxon>Alteromonas</taxon>
    </lineage>
</organism>
<sequence length="67" mass="7265">MIKKLALAIFLGVLCALGLWQFGIISQSQTLLLTVVVAVACLIYGGISSRINRNPDAFGPKEKSIFR</sequence>
<gene>
    <name evidence="2" type="ORF">GCM10007391_06980</name>
</gene>
<keyword evidence="1" id="KW-1133">Transmembrane helix</keyword>